<dbReference type="InterPro" id="IPR010319">
    <property type="entry name" value="Transglutaminase-like_Cys_pept"/>
</dbReference>
<dbReference type="AlphaFoldDB" id="A0A3B0QUB9"/>
<dbReference type="PANTHER" id="PTHR39327:SF1">
    <property type="entry name" value="BLR5470 PROTEIN"/>
    <property type="match status" value="1"/>
</dbReference>
<gene>
    <name evidence="1" type="ORF">MNBD_DELTA01-7</name>
</gene>
<dbReference type="PANTHER" id="PTHR39327">
    <property type="match status" value="1"/>
</dbReference>
<evidence type="ECO:0008006" key="2">
    <source>
        <dbReference type="Google" id="ProtNLM"/>
    </source>
</evidence>
<accession>A0A3B0QUB9</accession>
<reference evidence="1" key="1">
    <citation type="submission" date="2018-06" db="EMBL/GenBank/DDBJ databases">
        <authorList>
            <person name="Zhirakovskaya E."/>
        </authorList>
    </citation>
    <scope>NUCLEOTIDE SEQUENCE</scope>
</reference>
<dbReference type="EMBL" id="UOEA01000078">
    <property type="protein sequence ID" value="VAV84980.1"/>
    <property type="molecule type" value="Genomic_DNA"/>
</dbReference>
<organism evidence="1">
    <name type="scientific">hydrothermal vent metagenome</name>
    <dbReference type="NCBI Taxonomy" id="652676"/>
    <lineage>
        <taxon>unclassified sequences</taxon>
        <taxon>metagenomes</taxon>
        <taxon>ecological metagenomes</taxon>
    </lineage>
</organism>
<dbReference type="Gene3D" id="3.10.620.30">
    <property type="match status" value="1"/>
</dbReference>
<evidence type="ECO:0000313" key="1">
    <source>
        <dbReference type="EMBL" id="VAV84980.1"/>
    </source>
</evidence>
<dbReference type="Pfam" id="PF06035">
    <property type="entry name" value="Peptidase_C93"/>
    <property type="match status" value="1"/>
</dbReference>
<name>A0A3B0QUB9_9ZZZZ</name>
<proteinExistence type="predicted"/>
<protein>
    <recommendedName>
        <fullName evidence="2">FIGfam010717</fullName>
    </recommendedName>
</protein>
<sequence>MQTKTLQNLFLILLFTVAINTVVFTSSGSALAGENTTLFASNETRQESSEISEQLDVVMGRYERESGEGLGDKGTQKWQSFLATLKGRPALEQIKAVNTYANRRTYKTDKANYGTGDYWATPKEFLSRGGDCEDFAIIKLISLQQLGFSADSLRIVVLVDTELRTPHAVLSVNVDGNFLILDNQSSTVESDMTLSNYVPVYSINTKGWWMHSFS</sequence>